<evidence type="ECO:0000313" key="1">
    <source>
        <dbReference type="EMBL" id="EAR15333.1"/>
    </source>
</evidence>
<dbReference type="EMBL" id="CP001712">
    <property type="protein sequence ID" value="EAR15333.1"/>
    <property type="molecule type" value="Genomic_DNA"/>
</dbReference>
<proteinExistence type="predicted"/>
<dbReference type="HOGENOM" id="CLU_043138_0_0_10"/>
<dbReference type="KEGG" id="rbi:RB2501_13434"/>
<evidence type="ECO:0000313" key="2">
    <source>
        <dbReference type="Proteomes" id="UP000009049"/>
    </source>
</evidence>
<gene>
    <name evidence="1" type="ordered locus">RB2501_13434</name>
</gene>
<dbReference type="Gene3D" id="3.40.50.300">
    <property type="entry name" value="P-loop containing nucleotide triphosphate hydrolases"/>
    <property type="match status" value="1"/>
</dbReference>
<dbReference type="AlphaFoldDB" id="A4CKD4"/>
<dbReference type="SUPFAM" id="SSF52540">
    <property type="entry name" value="P-loop containing nucleoside triphosphate hydrolases"/>
    <property type="match status" value="1"/>
</dbReference>
<organism evidence="1 2">
    <name type="scientific">Robiginitalea biformata (strain ATCC BAA-864 / DSM 15991 / KCTC 12146 / HTCC2501)</name>
    <dbReference type="NCBI Taxonomy" id="313596"/>
    <lineage>
        <taxon>Bacteria</taxon>
        <taxon>Pseudomonadati</taxon>
        <taxon>Bacteroidota</taxon>
        <taxon>Flavobacteriia</taxon>
        <taxon>Flavobacteriales</taxon>
        <taxon>Flavobacteriaceae</taxon>
        <taxon>Robiginitalea</taxon>
    </lineage>
</organism>
<dbReference type="STRING" id="313596.RB2501_13434"/>
<dbReference type="eggNOG" id="ENOG502Z886">
    <property type="taxonomic scope" value="Bacteria"/>
</dbReference>
<dbReference type="OrthoDB" id="1441538at2"/>
<protein>
    <recommendedName>
        <fullName evidence="3">Sulfotransferase family protein</fullName>
    </recommendedName>
</protein>
<dbReference type="Pfam" id="PF13469">
    <property type="entry name" value="Sulfotransfer_3"/>
    <property type="match status" value="1"/>
</dbReference>
<reference evidence="1 2" key="1">
    <citation type="journal article" date="2009" name="J. Bacteriol.">
        <title>Complete genome sequence of Robiginitalea biformata HTCC2501.</title>
        <authorList>
            <person name="Oh H.M."/>
            <person name="Giovannoni S.J."/>
            <person name="Lee K."/>
            <person name="Ferriera S."/>
            <person name="Johnson J."/>
            <person name="Cho J.C."/>
        </authorList>
    </citation>
    <scope>NUCLEOTIDE SEQUENCE [LARGE SCALE GENOMIC DNA]</scope>
    <source>
        <strain evidence="2">ATCC BAA-864 / HTCC2501 / KCTC 12146</strain>
    </source>
</reference>
<dbReference type="RefSeq" id="WP_015754650.1">
    <property type="nucleotide sequence ID" value="NC_013222.1"/>
</dbReference>
<dbReference type="InterPro" id="IPR027417">
    <property type="entry name" value="P-loop_NTPase"/>
</dbReference>
<accession>A4CKD4</accession>
<keyword evidence="2" id="KW-1185">Reference proteome</keyword>
<evidence type="ECO:0008006" key="3">
    <source>
        <dbReference type="Google" id="ProtNLM"/>
    </source>
</evidence>
<dbReference type="Proteomes" id="UP000009049">
    <property type="component" value="Chromosome"/>
</dbReference>
<sequence>MSSYSASEKALHKFYLSNYFISRSSLEVEQILFGNKIKDLQVEAYVFISGLARSGTTALMRTLFATGEYASLQYSNMPILLSPNLWKKKLKLESRERAHGDGIKIDGNSPEEFDEYFWKAFLKDSYISDALEVHEVPGDILEKYQEYVKLICHSKGKKKYISKNNNNILRLDSLLELPNSRVIVLFRDPLSHAASLLKLHKSFSESQGEDPFELDYFNYLGHHEFGLGHKPFLLREAFMEEAAAYPKDTLDYWVFSWINYYEYLLSHLKESIHLIAFEDLTTKPGEVYGRLENLLEPETGIPVPNRHTPSTYSGLSCSPELKKRATGIYDQLKSKDLLS</sequence>
<name>A4CKD4_ROBBH</name>